<dbReference type="PROSITE" id="PS50003">
    <property type="entry name" value="PH_DOMAIN"/>
    <property type="match status" value="1"/>
</dbReference>
<dbReference type="SMART" id="SM00454">
    <property type="entry name" value="SAM"/>
    <property type="match status" value="1"/>
</dbReference>
<evidence type="ECO:0000313" key="10">
    <source>
        <dbReference type="Proteomes" id="UP000646827"/>
    </source>
</evidence>
<dbReference type="Pfam" id="PF00307">
    <property type="entry name" value="CH"/>
    <property type="match status" value="1"/>
</dbReference>
<dbReference type="InterPro" id="IPR001452">
    <property type="entry name" value="SH3_domain"/>
</dbReference>
<keyword evidence="10" id="KW-1185">Reference proteome</keyword>
<dbReference type="PANTHER" id="PTHR12844">
    <property type="entry name" value="CONNECTOR ENCHANCER OF KINASE SUPPRESSOR OF RAS"/>
    <property type="match status" value="1"/>
</dbReference>
<dbReference type="SUPFAM" id="SSF50729">
    <property type="entry name" value="PH domain-like"/>
    <property type="match status" value="1"/>
</dbReference>
<dbReference type="InterPro" id="IPR013761">
    <property type="entry name" value="SAM/pointed_sf"/>
</dbReference>
<feature type="compositionally biased region" description="Polar residues" evidence="4">
    <location>
        <begin position="187"/>
        <end position="198"/>
    </location>
</feature>
<evidence type="ECO:0000256" key="4">
    <source>
        <dbReference type="SAM" id="MobiDB-lite"/>
    </source>
</evidence>
<dbReference type="EMBL" id="JAEPRB010000130">
    <property type="protein sequence ID" value="KAG2220772.1"/>
    <property type="molecule type" value="Genomic_DNA"/>
</dbReference>
<dbReference type="SMART" id="SM00326">
    <property type="entry name" value="SH3"/>
    <property type="match status" value="1"/>
</dbReference>
<feature type="compositionally biased region" description="Low complexity" evidence="4">
    <location>
        <begin position="222"/>
        <end position="264"/>
    </location>
</feature>
<dbReference type="InterPro" id="IPR036028">
    <property type="entry name" value="SH3-like_dom_sf"/>
</dbReference>
<dbReference type="PRINTS" id="PR00452">
    <property type="entry name" value="SH3DOMAIN"/>
</dbReference>
<dbReference type="Pfam" id="PF00169">
    <property type="entry name" value="PH"/>
    <property type="match status" value="1"/>
</dbReference>
<dbReference type="Gene3D" id="2.30.29.30">
    <property type="entry name" value="Pleckstrin-homology domain (PH domain)/Phosphotyrosine-binding domain (PTB)"/>
    <property type="match status" value="1"/>
</dbReference>
<dbReference type="Pfam" id="PF07647">
    <property type="entry name" value="SAM_2"/>
    <property type="match status" value="1"/>
</dbReference>
<feature type="region of interest" description="Disordered" evidence="4">
    <location>
        <begin position="169"/>
        <end position="325"/>
    </location>
</feature>
<dbReference type="AlphaFoldDB" id="A0A8H7S0R9"/>
<evidence type="ECO:0000256" key="1">
    <source>
        <dbReference type="ARBA" id="ARBA00022443"/>
    </source>
</evidence>
<dbReference type="Gene3D" id="1.10.150.50">
    <property type="entry name" value="Transcription Factor, Ets-1"/>
    <property type="match status" value="1"/>
</dbReference>
<feature type="domain" description="SAM" evidence="8">
    <location>
        <begin position="108"/>
        <end position="166"/>
    </location>
</feature>
<sequence>MTQQQKHNNNEIVYAIHAFIAENEDELNFNVGEPIVVLERDEKYMDGWWQGRNVKGHTGLFPMNYISTEKPINTLSNNNNDHNNNTLHPSPSTTSTNISRDDIRTEEWNTAQVASWLESVGLGSVTQNFIEQEITGDILLELTMDSLKELGITIYGKRFKIIQAINHELRPSPPKRTSRCPPPSPIDSDNSQRNSLTPNIKNNSNTNSDSNNNNGEHHRPVSPQSLRTSSSISRSNTFHSMSSKKSTSSTGTFRSMTTNTTTATPNNYHEEPVPLLPSSSSIPKKATTASLYSNSSPAKPFDGTYSSVPSSTTTGGGNSSHWMSDSNISTSSLGSSYGGIPDQPLDVNATRKLSVASIDQQQQDASQAPEHEGWLHKQGDKYKTWNKRWFVLKGPNLFYFKSPKDVRMKGIINLRGYRIVVDETIHSGKYSFKAQHDRERTFYFYTDTEESMRKWIQALIKTTIARDISTPVMSSNPVATVSLDVARRMRPRPPSMLMFNKQHQPVPLQQLQEQMSMLHEEEDEQDYQRNEVDNTMVSSSIADGSSDYYEGGRRPDYYIDWINANLSPGEPVEELSTAFRDGERLIDLLENLSQKQVRRPPPPTEDDLNNEMHMLDTIVAAFKFMGREGVEVDGRFTIKDVFSGEEDKIMNMIDAIKTWSATI</sequence>
<accession>A0A8H7S0R9</accession>
<evidence type="ECO:0000259" key="8">
    <source>
        <dbReference type="PROSITE" id="PS50105"/>
    </source>
</evidence>
<dbReference type="InterPro" id="IPR051566">
    <property type="entry name" value="CNKSR"/>
</dbReference>
<dbReference type="Gene3D" id="1.10.418.10">
    <property type="entry name" value="Calponin-like domain"/>
    <property type="match status" value="1"/>
</dbReference>
<feature type="domain" description="Calponin-homology (CH)" evidence="7">
    <location>
        <begin position="552"/>
        <end position="661"/>
    </location>
</feature>
<gene>
    <name evidence="9" type="ORF">INT45_012265</name>
</gene>
<dbReference type="SUPFAM" id="SSF50044">
    <property type="entry name" value="SH3-domain"/>
    <property type="match status" value="1"/>
</dbReference>
<dbReference type="Proteomes" id="UP000646827">
    <property type="component" value="Unassembled WGS sequence"/>
</dbReference>
<feature type="compositionally biased region" description="Low complexity" evidence="4">
    <location>
        <begin position="73"/>
        <end position="88"/>
    </location>
</feature>
<feature type="domain" description="PH" evidence="6">
    <location>
        <begin position="368"/>
        <end position="464"/>
    </location>
</feature>
<evidence type="ECO:0000259" key="7">
    <source>
        <dbReference type="PROSITE" id="PS50021"/>
    </source>
</evidence>
<evidence type="ECO:0000256" key="2">
    <source>
        <dbReference type="ARBA" id="ARBA00022658"/>
    </source>
</evidence>
<feature type="compositionally biased region" description="Polar residues" evidence="4">
    <location>
        <begin position="287"/>
        <end position="297"/>
    </location>
</feature>
<evidence type="ECO:0000259" key="5">
    <source>
        <dbReference type="PROSITE" id="PS50002"/>
    </source>
</evidence>
<dbReference type="Pfam" id="PF14604">
    <property type="entry name" value="SH3_9"/>
    <property type="match status" value="1"/>
</dbReference>
<dbReference type="PROSITE" id="PS50021">
    <property type="entry name" value="CH"/>
    <property type="match status" value="1"/>
</dbReference>
<organism evidence="9 10">
    <name type="scientific">Circinella minor</name>
    <dbReference type="NCBI Taxonomy" id="1195481"/>
    <lineage>
        <taxon>Eukaryota</taxon>
        <taxon>Fungi</taxon>
        <taxon>Fungi incertae sedis</taxon>
        <taxon>Mucoromycota</taxon>
        <taxon>Mucoromycotina</taxon>
        <taxon>Mucoromycetes</taxon>
        <taxon>Mucorales</taxon>
        <taxon>Lichtheimiaceae</taxon>
        <taxon>Circinella</taxon>
    </lineage>
</organism>
<feature type="compositionally biased region" description="Low complexity" evidence="4">
    <location>
        <begin position="199"/>
        <end position="214"/>
    </location>
</feature>
<protein>
    <submittedName>
        <fullName evidence="9">Uncharacterized protein</fullName>
    </submittedName>
</protein>
<dbReference type="CDD" id="cd09535">
    <property type="entry name" value="SAM_BOI-like_fungal"/>
    <property type="match status" value="1"/>
</dbReference>
<dbReference type="PANTHER" id="PTHR12844:SF42">
    <property type="entry name" value="CONNECTOR ENHANCER OF KSR PROTEIN CNK"/>
    <property type="match status" value="1"/>
</dbReference>
<dbReference type="InterPro" id="IPR001715">
    <property type="entry name" value="CH_dom"/>
</dbReference>
<keyword evidence="2" id="KW-0344">Guanine-nucleotide releasing factor</keyword>
<feature type="domain" description="SH3" evidence="5">
    <location>
        <begin position="8"/>
        <end position="71"/>
    </location>
</feature>
<dbReference type="InterPro" id="IPR036872">
    <property type="entry name" value="CH_dom_sf"/>
</dbReference>
<dbReference type="InterPro" id="IPR011993">
    <property type="entry name" value="PH-like_dom_sf"/>
</dbReference>
<name>A0A8H7S0R9_9FUNG</name>
<dbReference type="PROSITE" id="PS50105">
    <property type="entry name" value="SAM_DOMAIN"/>
    <property type="match status" value="1"/>
</dbReference>
<dbReference type="OrthoDB" id="73680at2759"/>
<feature type="compositionally biased region" description="Low complexity" evidence="4">
    <location>
        <begin position="303"/>
        <end position="313"/>
    </location>
</feature>
<evidence type="ECO:0000259" key="6">
    <source>
        <dbReference type="PROSITE" id="PS50003"/>
    </source>
</evidence>
<dbReference type="SUPFAM" id="SSF47576">
    <property type="entry name" value="Calponin-homology domain, CH-domain"/>
    <property type="match status" value="1"/>
</dbReference>
<dbReference type="PROSITE" id="PS50002">
    <property type="entry name" value="SH3"/>
    <property type="match status" value="1"/>
</dbReference>
<evidence type="ECO:0000256" key="3">
    <source>
        <dbReference type="PROSITE-ProRule" id="PRU00192"/>
    </source>
</evidence>
<comment type="caution">
    <text evidence="9">The sequence shown here is derived from an EMBL/GenBank/DDBJ whole genome shotgun (WGS) entry which is preliminary data.</text>
</comment>
<dbReference type="InterPro" id="IPR001849">
    <property type="entry name" value="PH_domain"/>
</dbReference>
<keyword evidence="1 3" id="KW-0728">SH3 domain</keyword>
<dbReference type="GO" id="GO:0005085">
    <property type="term" value="F:guanyl-nucleotide exchange factor activity"/>
    <property type="evidence" value="ECO:0007669"/>
    <property type="project" value="UniProtKB-KW"/>
</dbReference>
<dbReference type="FunFam" id="2.30.29.30:FF:000286">
    <property type="entry name" value="PH-protein kinase domain containing protein"/>
    <property type="match status" value="1"/>
</dbReference>
<feature type="region of interest" description="Disordered" evidence="4">
    <location>
        <begin position="72"/>
        <end position="98"/>
    </location>
</feature>
<dbReference type="SMART" id="SM00233">
    <property type="entry name" value="PH"/>
    <property type="match status" value="1"/>
</dbReference>
<dbReference type="CDD" id="cd00174">
    <property type="entry name" value="SH3"/>
    <property type="match status" value="1"/>
</dbReference>
<proteinExistence type="predicted"/>
<reference evidence="9 10" key="1">
    <citation type="submission" date="2020-12" db="EMBL/GenBank/DDBJ databases">
        <title>Metabolic potential, ecology and presence of endohyphal bacteria is reflected in genomic diversity of Mucoromycotina.</title>
        <authorList>
            <person name="Muszewska A."/>
            <person name="Okrasinska A."/>
            <person name="Steczkiewicz K."/>
            <person name="Drgas O."/>
            <person name="Orlowska M."/>
            <person name="Perlinska-Lenart U."/>
            <person name="Aleksandrzak-Piekarczyk T."/>
            <person name="Szatraj K."/>
            <person name="Zielenkiewicz U."/>
            <person name="Pilsyk S."/>
            <person name="Malc E."/>
            <person name="Mieczkowski P."/>
            <person name="Kruszewska J.S."/>
            <person name="Biernat P."/>
            <person name="Pawlowska J."/>
        </authorList>
    </citation>
    <scope>NUCLEOTIDE SEQUENCE [LARGE SCALE GENOMIC DNA]</scope>
    <source>
        <strain evidence="9 10">CBS 142.35</strain>
    </source>
</reference>
<dbReference type="SUPFAM" id="SSF47769">
    <property type="entry name" value="SAM/Pointed domain"/>
    <property type="match status" value="1"/>
</dbReference>
<dbReference type="Gene3D" id="2.30.30.40">
    <property type="entry name" value="SH3 Domains"/>
    <property type="match status" value="1"/>
</dbReference>
<feature type="compositionally biased region" description="Polar residues" evidence="4">
    <location>
        <begin position="89"/>
        <end position="98"/>
    </location>
</feature>
<evidence type="ECO:0000313" key="9">
    <source>
        <dbReference type="EMBL" id="KAG2220772.1"/>
    </source>
</evidence>
<dbReference type="InterPro" id="IPR001660">
    <property type="entry name" value="SAM"/>
</dbReference>